<accession>A0ABV9CAG3</accession>
<dbReference type="InterPro" id="IPR001845">
    <property type="entry name" value="HTH_ArsR_DNA-bd_dom"/>
</dbReference>
<protein>
    <submittedName>
        <fullName evidence="2">ArsR/SmtB family transcription factor</fullName>
    </submittedName>
</protein>
<dbReference type="InterPro" id="IPR011991">
    <property type="entry name" value="ArsR-like_HTH"/>
</dbReference>
<evidence type="ECO:0000259" key="1">
    <source>
        <dbReference type="SMART" id="SM00418"/>
    </source>
</evidence>
<dbReference type="Proteomes" id="UP001596004">
    <property type="component" value="Unassembled WGS sequence"/>
</dbReference>
<keyword evidence="3" id="KW-1185">Reference proteome</keyword>
<dbReference type="RefSeq" id="WP_380837543.1">
    <property type="nucleotide sequence ID" value="NZ_JBHSFP010000002.1"/>
</dbReference>
<name>A0ABV9CAG3_9ACTN</name>
<organism evidence="2 3">
    <name type="scientific">Sphaerisporangium dianthi</name>
    <dbReference type="NCBI Taxonomy" id="1436120"/>
    <lineage>
        <taxon>Bacteria</taxon>
        <taxon>Bacillati</taxon>
        <taxon>Actinomycetota</taxon>
        <taxon>Actinomycetes</taxon>
        <taxon>Streptosporangiales</taxon>
        <taxon>Streptosporangiaceae</taxon>
        <taxon>Sphaerisporangium</taxon>
    </lineage>
</organism>
<gene>
    <name evidence="2" type="ORF">ACFO60_05055</name>
</gene>
<dbReference type="SUPFAM" id="SSF46785">
    <property type="entry name" value="Winged helix' DNA-binding domain"/>
    <property type="match status" value="1"/>
</dbReference>
<proteinExistence type="predicted"/>
<dbReference type="Gene3D" id="1.10.10.10">
    <property type="entry name" value="Winged helix-like DNA-binding domain superfamily/Winged helix DNA-binding domain"/>
    <property type="match status" value="1"/>
</dbReference>
<dbReference type="SMART" id="SM00418">
    <property type="entry name" value="HTH_ARSR"/>
    <property type="match status" value="1"/>
</dbReference>
<sequence>MSTNPSVPDYDLAEVIELSTPEQVRAIGDPLRTTILGLLHERAATVTELATAVKRPKGTVAHHVNVLAEAGLLRVVRTRRVRAIDERYYGRTARMFYVGVGRSPGSGPLPLDFNDFEVAAEESAAAYQAHQLWAFIRHARISPERAAEFWHRIKDLVQEFDQVPRSGETTYGFAVGLYPMTGYPSLPAEKS</sequence>
<evidence type="ECO:0000313" key="3">
    <source>
        <dbReference type="Proteomes" id="UP001596004"/>
    </source>
</evidence>
<dbReference type="CDD" id="cd00090">
    <property type="entry name" value="HTH_ARSR"/>
    <property type="match status" value="1"/>
</dbReference>
<comment type="caution">
    <text evidence="2">The sequence shown here is derived from an EMBL/GenBank/DDBJ whole genome shotgun (WGS) entry which is preliminary data.</text>
</comment>
<evidence type="ECO:0000313" key="2">
    <source>
        <dbReference type="EMBL" id="MFC4530124.1"/>
    </source>
</evidence>
<dbReference type="Pfam" id="PF12840">
    <property type="entry name" value="HTH_20"/>
    <property type="match status" value="1"/>
</dbReference>
<dbReference type="EMBL" id="JBHSFP010000002">
    <property type="protein sequence ID" value="MFC4530124.1"/>
    <property type="molecule type" value="Genomic_DNA"/>
</dbReference>
<dbReference type="InterPro" id="IPR036388">
    <property type="entry name" value="WH-like_DNA-bd_sf"/>
</dbReference>
<reference evidence="3" key="1">
    <citation type="journal article" date="2019" name="Int. J. Syst. Evol. Microbiol.">
        <title>The Global Catalogue of Microorganisms (GCM) 10K type strain sequencing project: providing services to taxonomists for standard genome sequencing and annotation.</title>
        <authorList>
            <consortium name="The Broad Institute Genomics Platform"/>
            <consortium name="The Broad Institute Genome Sequencing Center for Infectious Disease"/>
            <person name="Wu L."/>
            <person name="Ma J."/>
        </authorList>
    </citation>
    <scope>NUCLEOTIDE SEQUENCE [LARGE SCALE GENOMIC DNA]</scope>
    <source>
        <strain evidence="3">CGMCC 4.7132</strain>
    </source>
</reference>
<feature type="domain" description="HTH arsR-type" evidence="1">
    <location>
        <begin position="22"/>
        <end position="94"/>
    </location>
</feature>
<dbReference type="InterPro" id="IPR036390">
    <property type="entry name" value="WH_DNA-bd_sf"/>
</dbReference>